<keyword evidence="3" id="KW-0808">Transferase</keyword>
<dbReference type="Gene3D" id="3.90.550.10">
    <property type="entry name" value="Spore Coat Polysaccharide Biosynthesis Protein SpsA, Chain A"/>
    <property type="match status" value="1"/>
</dbReference>
<dbReference type="GO" id="GO:0016020">
    <property type="term" value="C:membrane"/>
    <property type="evidence" value="ECO:0007669"/>
    <property type="project" value="InterPro"/>
</dbReference>
<evidence type="ECO:0000313" key="5">
    <source>
        <dbReference type="Proteomes" id="UP000664203"/>
    </source>
</evidence>
<name>A0A8H3EQX7_9LECA</name>
<gene>
    <name evidence="4" type="ORF">ALECFALPRED_004693</name>
</gene>
<evidence type="ECO:0000256" key="2">
    <source>
        <dbReference type="ARBA" id="ARBA00022676"/>
    </source>
</evidence>
<proteinExistence type="inferred from homology"/>
<protein>
    <submittedName>
        <fullName evidence="4">Uncharacterized protein</fullName>
    </submittedName>
</protein>
<comment type="caution">
    <text evidence="4">The sequence shown here is derived from an EMBL/GenBank/DDBJ whole genome shotgun (WGS) entry which is preliminary data.</text>
</comment>
<comment type="similarity">
    <text evidence="1">Belongs to the glycosyltransferase 15 family.</text>
</comment>
<reference evidence="4" key="1">
    <citation type="submission" date="2021-03" db="EMBL/GenBank/DDBJ databases">
        <authorList>
            <person name="Tagirdzhanova G."/>
        </authorList>
    </citation>
    <scope>NUCLEOTIDE SEQUENCE</scope>
</reference>
<dbReference type="GO" id="GO:0006487">
    <property type="term" value="P:protein N-linked glycosylation"/>
    <property type="evidence" value="ECO:0007669"/>
    <property type="project" value="TreeGrafter"/>
</dbReference>
<dbReference type="Pfam" id="PF01793">
    <property type="entry name" value="Glyco_transf_15"/>
    <property type="match status" value="1"/>
</dbReference>
<dbReference type="GO" id="GO:0000026">
    <property type="term" value="F:alpha-1,2-mannosyltransferase activity"/>
    <property type="evidence" value="ECO:0007669"/>
    <property type="project" value="TreeGrafter"/>
</dbReference>
<dbReference type="GO" id="GO:0000032">
    <property type="term" value="P:cell wall mannoprotein biosynthetic process"/>
    <property type="evidence" value="ECO:0007669"/>
    <property type="project" value="TreeGrafter"/>
</dbReference>
<dbReference type="PANTHER" id="PTHR31121:SF6">
    <property type="entry name" value="ALPHA-1,2 MANNOSYLTRANSFERASE KTR1"/>
    <property type="match status" value="1"/>
</dbReference>
<sequence length="79" mass="8970">MLARNAEVDREIRSLTSLENRFYKGLHYPIVFLNNKAWDEDLIDGVQRVAIIVTESGVVGEDSCGYSRSINQVKARTKI</sequence>
<dbReference type="PANTHER" id="PTHR31121">
    <property type="entry name" value="ALPHA-1,2 MANNOSYLTRANSFERASE KTR1"/>
    <property type="match status" value="1"/>
</dbReference>
<dbReference type="EMBL" id="CAJPDR010000029">
    <property type="protein sequence ID" value="CAF9908612.1"/>
    <property type="molecule type" value="Genomic_DNA"/>
</dbReference>
<keyword evidence="5" id="KW-1185">Reference proteome</keyword>
<evidence type="ECO:0000256" key="3">
    <source>
        <dbReference type="ARBA" id="ARBA00022679"/>
    </source>
</evidence>
<dbReference type="AlphaFoldDB" id="A0A8H3EQX7"/>
<dbReference type="InterPro" id="IPR002685">
    <property type="entry name" value="Glyco_trans_15"/>
</dbReference>
<evidence type="ECO:0000256" key="1">
    <source>
        <dbReference type="ARBA" id="ARBA00007677"/>
    </source>
</evidence>
<organism evidence="4 5">
    <name type="scientific">Alectoria fallacina</name>
    <dbReference type="NCBI Taxonomy" id="1903189"/>
    <lineage>
        <taxon>Eukaryota</taxon>
        <taxon>Fungi</taxon>
        <taxon>Dikarya</taxon>
        <taxon>Ascomycota</taxon>
        <taxon>Pezizomycotina</taxon>
        <taxon>Lecanoromycetes</taxon>
        <taxon>OSLEUM clade</taxon>
        <taxon>Lecanoromycetidae</taxon>
        <taxon>Lecanorales</taxon>
        <taxon>Lecanorineae</taxon>
        <taxon>Parmeliaceae</taxon>
        <taxon>Alectoria</taxon>
    </lineage>
</organism>
<dbReference type="GO" id="GO:0005794">
    <property type="term" value="C:Golgi apparatus"/>
    <property type="evidence" value="ECO:0007669"/>
    <property type="project" value="TreeGrafter"/>
</dbReference>
<dbReference type="Proteomes" id="UP000664203">
    <property type="component" value="Unassembled WGS sequence"/>
</dbReference>
<accession>A0A8H3EQX7</accession>
<dbReference type="InterPro" id="IPR029044">
    <property type="entry name" value="Nucleotide-diphossugar_trans"/>
</dbReference>
<keyword evidence="2" id="KW-0328">Glycosyltransferase</keyword>
<dbReference type="OrthoDB" id="439943at2759"/>
<evidence type="ECO:0000313" key="4">
    <source>
        <dbReference type="EMBL" id="CAF9908612.1"/>
    </source>
</evidence>
<dbReference type="SUPFAM" id="SSF53448">
    <property type="entry name" value="Nucleotide-diphospho-sugar transferases"/>
    <property type="match status" value="1"/>
</dbReference>